<protein>
    <submittedName>
        <fullName evidence="1">5-oxoprolinase subunit PxpA</fullName>
    </submittedName>
</protein>
<dbReference type="NCBIfam" id="NF003814">
    <property type="entry name" value="PRK05406.1-3"/>
    <property type="match status" value="1"/>
</dbReference>
<dbReference type="Pfam" id="PF03746">
    <property type="entry name" value="LamB_YcsF"/>
    <property type="match status" value="1"/>
</dbReference>
<evidence type="ECO:0000313" key="1">
    <source>
        <dbReference type="EMBL" id="NNM45636.1"/>
    </source>
</evidence>
<dbReference type="Proteomes" id="UP000588586">
    <property type="component" value="Unassembled WGS sequence"/>
</dbReference>
<dbReference type="InterPro" id="IPR005501">
    <property type="entry name" value="LamB/YcsF/PxpA-like"/>
</dbReference>
<organism evidence="1 2">
    <name type="scientific">Knoellia koreensis</name>
    <dbReference type="NCBI Taxonomy" id="2730921"/>
    <lineage>
        <taxon>Bacteria</taxon>
        <taxon>Bacillati</taxon>
        <taxon>Actinomycetota</taxon>
        <taxon>Actinomycetes</taxon>
        <taxon>Micrococcales</taxon>
        <taxon>Intrasporangiaceae</taxon>
        <taxon>Knoellia</taxon>
    </lineage>
</organism>
<keyword evidence="2" id="KW-1185">Reference proteome</keyword>
<dbReference type="PANTHER" id="PTHR30292">
    <property type="entry name" value="UNCHARACTERIZED PROTEIN YBGL-RELATED"/>
    <property type="match status" value="1"/>
</dbReference>
<reference evidence="1 2" key="1">
    <citation type="submission" date="2020-04" db="EMBL/GenBank/DDBJ databases">
        <title>Knoellia sp. isolate from air conditioner.</title>
        <authorList>
            <person name="Chea S."/>
            <person name="Kim D.-U."/>
        </authorList>
    </citation>
    <scope>NUCLEOTIDE SEQUENCE [LARGE SCALE GENOMIC DNA]</scope>
    <source>
        <strain evidence="1 2">DB2414S</strain>
    </source>
</reference>
<dbReference type="EMBL" id="JABEPQ010000001">
    <property type="protein sequence ID" value="NNM45636.1"/>
    <property type="molecule type" value="Genomic_DNA"/>
</dbReference>
<dbReference type="RefSeq" id="WP_171242632.1">
    <property type="nucleotide sequence ID" value="NZ_JABEPQ010000001.1"/>
</dbReference>
<accession>A0A849H797</accession>
<sequence>MRTAVDVNCDMSEGFGSWTFGDDIDSRIMPLVSSINVACGFHAGDPTTITRTLARAVELGVGVGVHPGFRDLVGFGRRHIDSSAAELVADAVYQLGAVRELAVLHGVELQHFKLHGALYMHAARDDEFATALVEALRVVAPSLPVLVMAGTAIHRACLDVGQPVVREFYADRHYGADGHIVFTRDVGALDAEAVAAKVIQACQDGTVETVDGQTIPIEFDSICIHSDTHGAYELMSSARAALDEAGITVRSFATHS</sequence>
<dbReference type="AlphaFoldDB" id="A0A849H797"/>
<gene>
    <name evidence="1" type="ORF">HJG52_06405</name>
</gene>
<dbReference type="InterPro" id="IPR011330">
    <property type="entry name" value="Glyco_hydro/deAcase_b/a-brl"/>
</dbReference>
<dbReference type="SUPFAM" id="SSF88713">
    <property type="entry name" value="Glycoside hydrolase/deacetylase"/>
    <property type="match status" value="1"/>
</dbReference>
<comment type="caution">
    <text evidence="1">The sequence shown here is derived from an EMBL/GenBank/DDBJ whole genome shotgun (WGS) entry which is preliminary data.</text>
</comment>
<dbReference type="Gene3D" id="3.20.20.370">
    <property type="entry name" value="Glycoside hydrolase/deacetylase"/>
    <property type="match status" value="1"/>
</dbReference>
<name>A0A849H797_9MICO</name>
<proteinExistence type="predicted"/>
<dbReference type="GO" id="GO:0005975">
    <property type="term" value="P:carbohydrate metabolic process"/>
    <property type="evidence" value="ECO:0007669"/>
    <property type="project" value="InterPro"/>
</dbReference>
<evidence type="ECO:0000313" key="2">
    <source>
        <dbReference type="Proteomes" id="UP000588586"/>
    </source>
</evidence>
<dbReference type="PANTHER" id="PTHR30292:SF0">
    <property type="entry name" value="5-OXOPROLINASE SUBUNIT A"/>
    <property type="match status" value="1"/>
</dbReference>